<keyword evidence="2" id="KW-1185">Reference proteome</keyword>
<accession>A0A3G6TBK1</accession>
<evidence type="ECO:0000313" key="1">
    <source>
        <dbReference type="EMBL" id="AZB25287.1"/>
    </source>
</evidence>
<protein>
    <submittedName>
        <fullName evidence="1">Uncharacterized protein</fullName>
    </submittedName>
</protein>
<reference evidence="2" key="1">
    <citation type="submission" date="2018-11" db="EMBL/GenBank/DDBJ databases">
        <title>Proposal to divide the Flavobacteriaceae and reorganize its genera based on Amino Acid Identity values calculated from whole genome sequences.</title>
        <authorList>
            <person name="Nicholson A.C."/>
            <person name="Gulvik C.A."/>
            <person name="Whitney A.M."/>
            <person name="Humrighouse B.W."/>
            <person name="Bell M."/>
            <person name="Holmes B."/>
            <person name="Steigerwalt A.G."/>
            <person name="Villarma A."/>
            <person name="Sheth M."/>
            <person name="Batra D."/>
            <person name="Pryor J."/>
            <person name="Bernardet J.-F."/>
            <person name="Hugo C."/>
            <person name="Kampfer P."/>
            <person name="Newman J."/>
            <person name="McQuiston J.R."/>
        </authorList>
    </citation>
    <scope>NUCLEOTIDE SEQUENCE [LARGE SCALE GENOMIC DNA]</scope>
    <source>
        <strain evidence="2">G0229</strain>
    </source>
</reference>
<dbReference type="AlphaFoldDB" id="A0A3G6TBK1"/>
<proteinExistence type="predicted"/>
<dbReference type="EMBL" id="CP033932">
    <property type="protein sequence ID" value="AZB25287.1"/>
    <property type="molecule type" value="Genomic_DNA"/>
</dbReference>
<organism evidence="1 2">
    <name type="scientific">Chryseobacterium bernardetii</name>
    <dbReference type="NCBI Taxonomy" id="1241978"/>
    <lineage>
        <taxon>Bacteria</taxon>
        <taxon>Pseudomonadati</taxon>
        <taxon>Bacteroidota</taxon>
        <taxon>Flavobacteriia</taxon>
        <taxon>Flavobacteriales</taxon>
        <taxon>Weeksellaceae</taxon>
        <taxon>Chryseobacterium group</taxon>
        <taxon>Chryseobacterium</taxon>
    </lineage>
</organism>
<evidence type="ECO:0000313" key="2">
    <source>
        <dbReference type="Proteomes" id="UP000271193"/>
    </source>
</evidence>
<sequence length="154" mass="18320">MYRQSYFFNLKIITMGTYSIIYLKKPENAKEINELLKEKYNLKYETYNGIEYGLFFSQEMFDEDLRYMNEEKEGFSNLPHFKRPISKETYYSLIFGAGNCFGDIGTVCIKISSISEKDIDTIRSLQEFSKTPEFKKLINFRKSKNLQRLLQTKI</sequence>
<name>A0A3G6TBK1_9FLAO</name>
<dbReference type="Proteomes" id="UP000271193">
    <property type="component" value="Chromosome"/>
</dbReference>
<dbReference type="KEGG" id="cben:EG339_12210"/>
<gene>
    <name evidence="1" type="ORF">EG339_12210</name>
</gene>